<evidence type="ECO:0000313" key="2">
    <source>
        <dbReference type="Proteomes" id="UP001156629"/>
    </source>
</evidence>
<reference evidence="2" key="1">
    <citation type="journal article" date="2019" name="Int. J. Syst. Evol. Microbiol.">
        <title>The Global Catalogue of Microorganisms (GCM) 10K type strain sequencing project: providing services to taxonomists for standard genome sequencing and annotation.</title>
        <authorList>
            <consortium name="The Broad Institute Genomics Platform"/>
            <consortium name="The Broad Institute Genome Sequencing Center for Infectious Disease"/>
            <person name="Wu L."/>
            <person name="Ma J."/>
        </authorList>
    </citation>
    <scope>NUCLEOTIDE SEQUENCE [LARGE SCALE GENOMIC DNA]</scope>
    <source>
        <strain evidence="2">NBRC 3266</strain>
    </source>
</reference>
<proteinExistence type="predicted"/>
<gene>
    <name evidence="1" type="ORF">GCM10007870_12310</name>
</gene>
<protein>
    <submittedName>
        <fullName evidence="1">Uncharacterized protein</fullName>
    </submittedName>
</protein>
<name>A0ABQ5WSM3_9PROT</name>
<comment type="caution">
    <text evidence="1">The sequence shown here is derived from an EMBL/GenBank/DDBJ whole genome shotgun (WGS) entry which is preliminary data.</text>
</comment>
<accession>A0ABQ5WSM3</accession>
<dbReference type="Proteomes" id="UP001156629">
    <property type="component" value="Unassembled WGS sequence"/>
</dbReference>
<keyword evidence="2" id="KW-1185">Reference proteome</keyword>
<organism evidence="1 2">
    <name type="scientific">Gluconobacter kondonii</name>
    <dbReference type="NCBI Taxonomy" id="941463"/>
    <lineage>
        <taxon>Bacteria</taxon>
        <taxon>Pseudomonadati</taxon>
        <taxon>Pseudomonadota</taxon>
        <taxon>Alphaproteobacteria</taxon>
        <taxon>Acetobacterales</taxon>
        <taxon>Acetobacteraceae</taxon>
        <taxon>Gluconobacter</taxon>
    </lineage>
</organism>
<dbReference type="EMBL" id="BSNV01000005">
    <property type="protein sequence ID" value="GLQ65647.1"/>
    <property type="molecule type" value="Genomic_DNA"/>
</dbReference>
<sequence>MMIITPCLMKHDPAIEQVTDRRAAIFGNMNEHGPGFPDTFKPLKTLSTEREPQSQIGGTRMDIGILLYSEQLTQHPLRKAGSFWPAIDGVSEKDMGLVSHPNGRRGRHERVLIRSLLRRTLAALGNRGKG</sequence>
<evidence type="ECO:0000313" key="1">
    <source>
        <dbReference type="EMBL" id="GLQ65647.1"/>
    </source>
</evidence>